<evidence type="ECO:0000256" key="11">
    <source>
        <dbReference type="RuleBase" id="RU003781"/>
    </source>
</evidence>
<accession>A0A2W6PMG2</accession>
<evidence type="ECO:0000256" key="4">
    <source>
        <dbReference type="ARBA" id="ARBA00022741"/>
    </source>
</evidence>
<evidence type="ECO:0000256" key="10">
    <source>
        <dbReference type="HAMAP-Rule" id="MF_01405"/>
    </source>
</evidence>
<evidence type="ECO:0000256" key="7">
    <source>
        <dbReference type="ARBA" id="ARBA00023080"/>
    </source>
</evidence>
<feature type="binding site" evidence="10">
    <location>
        <begin position="187"/>
        <end position="188"/>
    </location>
    <ligand>
        <name>substrate</name>
    </ligand>
</feature>
<keyword evidence="7 10" id="KW-0546">Nucleotide metabolism</keyword>
<dbReference type="GO" id="GO:0035870">
    <property type="term" value="F:dITP diphosphatase activity"/>
    <property type="evidence" value="ECO:0007669"/>
    <property type="project" value="UniProtKB-UniRule"/>
</dbReference>
<gene>
    <name evidence="12" type="ORF">B6S12_06785</name>
</gene>
<feature type="binding site" evidence="10">
    <location>
        <position position="80"/>
    </location>
    <ligand>
        <name>substrate</name>
    </ligand>
</feature>
<dbReference type="HAMAP" id="MF_01405">
    <property type="entry name" value="Non_canon_purine_NTPase"/>
    <property type="match status" value="1"/>
</dbReference>
<comment type="catalytic activity">
    <reaction evidence="10">
        <text>ITP + H2O = IMP + diphosphate + H(+)</text>
        <dbReference type="Rhea" id="RHEA:29399"/>
        <dbReference type="ChEBI" id="CHEBI:15377"/>
        <dbReference type="ChEBI" id="CHEBI:15378"/>
        <dbReference type="ChEBI" id="CHEBI:33019"/>
        <dbReference type="ChEBI" id="CHEBI:58053"/>
        <dbReference type="ChEBI" id="CHEBI:61402"/>
        <dbReference type="EC" id="3.6.1.66"/>
    </reaction>
</comment>
<dbReference type="Proteomes" id="UP000249746">
    <property type="component" value="Unassembled WGS sequence"/>
</dbReference>
<comment type="function">
    <text evidence="10">Pyrophosphatase that catalyzes the hydrolysis of nucleoside triphosphates to their monophosphate derivatives, with a high preference for the non-canonical purine nucleotides XTP (xanthosine triphosphate), dITP (deoxyinosine triphosphate) and ITP. Seems to function as a house-cleaning enzyme that removes non-canonical purine nucleotides from the nucleotide pool, thus preventing their incorporation into DNA/RNA and avoiding chromosomal lesions.</text>
</comment>
<dbReference type="GO" id="GO:0009146">
    <property type="term" value="P:purine nucleoside triphosphate catabolic process"/>
    <property type="evidence" value="ECO:0007669"/>
    <property type="project" value="UniProtKB-UniRule"/>
</dbReference>
<dbReference type="GO" id="GO:0036222">
    <property type="term" value="F:XTP diphosphatase activity"/>
    <property type="evidence" value="ECO:0007669"/>
    <property type="project" value="UniProtKB-UniRule"/>
</dbReference>
<feature type="binding site" evidence="10">
    <location>
        <position position="42"/>
    </location>
    <ligand>
        <name>Mg(2+)</name>
        <dbReference type="ChEBI" id="CHEBI:18420"/>
    </ligand>
</feature>
<evidence type="ECO:0000256" key="9">
    <source>
        <dbReference type="ARBA" id="ARBA00052017"/>
    </source>
</evidence>
<feature type="binding site" evidence="10">
    <location>
        <begin position="7"/>
        <end position="12"/>
    </location>
    <ligand>
        <name>substrate</name>
    </ligand>
</feature>
<proteinExistence type="inferred from homology"/>
<dbReference type="CDD" id="cd00515">
    <property type="entry name" value="HAM1"/>
    <property type="match status" value="1"/>
</dbReference>
<feature type="binding site" evidence="10">
    <location>
        <position position="79"/>
    </location>
    <ligand>
        <name>Mg(2+)</name>
        <dbReference type="ChEBI" id="CHEBI:18420"/>
    </ligand>
</feature>
<dbReference type="PANTHER" id="PTHR11067">
    <property type="entry name" value="INOSINE TRIPHOSPHATE PYROPHOSPHATASE/HAM1 PROTEIN"/>
    <property type="match status" value="1"/>
</dbReference>
<sequence length="209" mass="23213">MRLILASSNSNKLREIKEIYHNFKDTFEILSWDSLITPFEIEENGTSFKENALIKSKAVFSALQEANLLEKNDVVLSDDSGICVDLLGGAPGIYSARYSGGDDKDNLKKLLDEVAKLENQTSLAHYCASIGISSFYGDFNTYGFMYGSVISTPKGTNGFGYDPMFIPKGYTKTLAELSSEEKNRISHRKIALENASYLLRALSQIHINV</sequence>
<evidence type="ECO:0000256" key="6">
    <source>
        <dbReference type="ARBA" id="ARBA00022842"/>
    </source>
</evidence>
<dbReference type="GO" id="GO:0017111">
    <property type="term" value="F:ribonucleoside triphosphate phosphatase activity"/>
    <property type="evidence" value="ECO:0007669"/>
    <property type="project" value="InterPro"/>
</dbReference>
<name>A0A2W6PMG2_9HELI</name>
<evidence type="ECO:0000256" key="8">
    <source>
        <dbReference type="ARBA" id="ARBA00051875"/>
    </source>
</evidence>
<dbReference type="GO" id="GO:0046872">
    <property type="term" value="F:metal ion binding"/>
    <property type="evidence" value="ECO:0007669"/>
    <property type="project" value="UniProtKB-KW"/>
</dbReference>
<evidence type="ECO:0000313" key="12">
    <source>
        <dbReference type="EMBL" id="PZT47863.1"/>
    </source>
</evidence>
<feature type="binding site" evidence="10">
    <location>
        <position position="182"/>
    </location>
    <ligand>
        <name>substrate</name>
    </ligand>
</feature>
<dbReference type="PANTHER" id="PTHR11067:SF9">
    <property type="entry name" value="INOSINE TRIPHOSPHATE PYROPHOSPHATASE"/>
    <property type="match status" value="1"/>
</dbReference>
<comment type="catalytic activity">
    <reaction evidence="9 10">
        <text>XTP + H2O = XMP + diphosphate + H(+)</text>
        <dbReference type="Rhea" id="RHEA:28610"/>
        <dbReference type="ChEBI" id="CHEBI:15377"/>
        <dbReference type="ChEBI" id="CHEBI:15378"/>
        <dbReference type="ChEBI" id="CHEBI:33019"/>
        <dbReference type="ChEBI" id="CHEBI:57464"/>
        <dbReference type="ChEBI" id="CHEBI:61314"/>
        <dbReference type="EC" id="3.6.1.66"/>
    </reaction>
</comment>
<dbReference type="InterPro" id="IPR002637">
    <property type="entry name" value="RdgB/HAM1"/>
</dbReference>
<keyword evidence="13" id="KW-1185">Reference proteome</keyword>
<dbReference type="EC" id="3.6.1.66" evidence="10"/>
<dbReference type="Gene3D" id="3.90.950.10">
    <property type="match status" value="1"/>
</dbReference>
<dbReference type="SUPFAM" id="SSF52972">
    <property type="entry name" value="ITPase-like"/>
    <property type="match status" value="1"/>
</dbReference>
<comment type="cofactor">
    <cofactor evidence="10">
        <name>Mg(2+)</name>
        <dbReference type="ChEBI" id="CHEBI:18420"/>
    </cofactor>
    <text evidence="10">Binds 1 Mg(2+) ion per subunit.</text>
</comment>
<organism evidence="12 13">
    <name type="scientific">Helicobacter valdiviensis</name>
    <dbReference type="NCBI Taxonomy" id="1458358"/>
    <lineage>
        <taxon>Bacteria</taxon>
        <taxon>Pseudomonadati</taxon>
        <taxon>Campylobacterota</taxon>
        <taxon>Epsilonproteobacteria</taxon>
        <taxon>Campylobacterales</taxon>
        <taxon>Helicobacteraceae</taxon>
        <taxon>Helicobacter</taxon>
    </lineage>
</organism>
<dbReference type="GO" id="GO:0005829">
    <property type="term" value="C:cytosol"/>
    <property type="evidence" value="ECO:0007669"/>
    <property type="project" value="TreeGrafter"/>
</dbReference>
<dbReference type="InterPro" id="IPR020922">
    <property type="entry name" value="dITP/XTP_pyrophosphatase"/>
</dbReference>
<dbReference type="Pfam" id="PF01725">
    <property type="entry name" value="Ham1p_like"/>
    <property type="match status" value="1"/>
</dbReference>
<dbReference type="OrthoDB" id="9807456at2"/>
<protein>
    <recommendedName>
        <fullName evidence="10">dITP/XTP pyrophosphatase</fullName>
        <ecNumber evidence="10">3.6.1.66</ecNumber>
    </recommendedName>
    <alternativeName>
        <fullName evidence="10">Non-canonical purine NTP pyrophosphatase</fullName>
    </alternativeName>
    <alternativeName>
        <fullName evidence="10">Non-standard purine NTP pyrophosphatase</fullName>
    </alternativeName>
    <alternativeName>
        <fullName evidence="10">Nucleoside-triphosphate diphosphatase</fullName>
    </alternativeName>
    <alternativeName>
        <fullName evidence="10">Nucleoside-triphosphate pyrophosphatase</fullName>
        <shortName evidence="10">NTPase</shortName>
    </alternativeName>
</protein>
<dbReference type="GO" id="GO:0000166">
    <property type="term" value="F:nucleotide binding"/>
    <property type="evidence" value="ECO:0007669"/>
    <property type="project" value="UniProtKB-KW"/>
</dbReference>
<dbReference type="FunFam" id="3.90.950.10:FF:000001">
    <property type="entry name" value="dITP/XTP pyrophosphatase"/>
    <property type="match status" value="1"/>
</dbReference>
<evidence type="ECO:0000256" key="3">
    <source>
        <dbReference type="ARBA" id="ARBA00022723"/>
    </source>
</evidence>
<comment type="catalytic activity">
    <reaction evidence="8 10">
        <text>dITP + H2O = dIMP + diphosphate + H(+)</text>
        <dbReference type="Rhea" id="RHEA:28342"/>
        <dbReference type="ChEBI" id="CHEBI:15377"/>
        <dbReference type="ChEBI" id="CHEBI:15378"/>
        <dbReference type="ChEBI" id="CHEBI:33019"/>
        <dbReference type="ChEBI" id="CHEBI:61194"/>
        <dbReference type="ChEBI" id="CHEBI:61382"/>
        <dbReference type="EC" id="3.6.1.66"/>
    </reaction>
</comment>
<keyword evidence="3 10" id="KW-0479">Metal-binding</keyword>
<dbReference type="AlphaFoldDB" id="A0A2W6PMG2"/>
<keyword evidence="4 10" id="KW-0547">Nucleotide-binding</keyword>
<reference evidence="12 13" key="1">
    <citation type="submission" date="2017-03" db="EMBL/GenBank/DDBJ databases">
        <title>Genomic and clinical evidence uncovers the enterohepatic species Helicobacter valdiviensis as a potential human intestinal pathogen.</title>
        <authorList>
            <person name="Fresia P."/>
            <person name="Jara R."/>
            <person name="Sierra R."/>
            <person name="Ferres I."/>
            <person name="Greif G."/>
            <person name="Iraola G."/>
            <person name="Collado L."/>
        </authorList>
    </citation>
    <scope>NUCLEOTIDE SEQUENCE [LARGE SCALE GENOMIC DNA]</scope>
    <source>
        <strain evidence="12 13">WBE14</strain>
    </source>
</reference>
<evidence type="ECO:0000313" key="13">
    <source>
        <dbReference type="Proteomes" id="UP000249746"/>
    </source>
</evidence>
<feature type="binding site" evidence="10">
    <location>
        <begin position="159"/>
        <end position="162"/>
    </location>
    <ligand>
        <name>substrate</name>
    </ligand>
</feature>
<dbReference type="EMBL" id="NBIU01000019">
    <property type="protein sequence ID" value="PZT47863.1"/>
    <property type="molecule type" value="Genomic_DNA"/>
</dbReference>
<dbReference type="GO" id="GO:0009117">
    <property type="term" value="P:nucleotide metabolic process"/>
    <property type="evidence" value="ECO:0007669"/>
    <property type="project" value="UniProtKB-KW"/>
</dbReference>
<comment type="subunit">
    <text evidence="2 10">Homodimer.</text>
</comment>
<comment type="caution">
    <text evidence="12">The sequence shown here is derived from an EMBL/GenBank/DDBJ whole genome shotgun (WGS) entry which is preliminary data.</text>
</comment>
<evidence type="ECO:0000256" key="1">
    <source>
        <dbReference type="ARBA" id="ARBA00008023"/>
    </source>
</evidence>
<dbReference type="InterPro" id="IPR029001">
    <property type="entry name" value="ITPase-like_fam"/>
</dbReference>
<dbReference type="NCBIfam" id="TIGR00042">
    <property type="entry name" value="RdgB/HAM1 family non-canonical purine NTP pyrophosphatase"/>
    <property type="match status" value="1"/>
</dbReference>
<comment type="similarity">
    <text evidence="1 10 11">Belongs to the HAM1 NTPase family.</text>
</comment>
<evidence type="ECO:0000256" key="2">
    <source>
        <dbReference type="ARBA" id="ARBA00011738"/>
    </source>
</evidence>
<feature type="active site" description="Proton acceptor" evidence="10">
    <location>
        <position position="79"/>
    </location>
</feature>
<keyword evidence="6 10" id="KW-0460">Magnesium</keyword>
<evidence type="ECO:0000256" key="5">
    <source>
        <dbReference type="ARBA" id="ARBA00022801"/>
    </source>
</evidence>
<dbReference type="GO" id="GO:0036220">
    <property type="term" value="F:ITP diphosphatase activity"/>
    <property type="evidence" value="ECO:0007669"/>
    <property type="project" value="UniProtKB-UniRule"/>
</dbReference>
<dbReference type="RefSeq" id="WP_111230052.1">
    <property type="nucleotide sequence ID" value="NZ_NBIU01000019.1"/>
</dbReference>
<keyword evidence="5 10" id="KW-0378">Hydrolase</keyword>